<evidence type="ECO:0000313" key="2">
    <source>
        <dbReference type="EMBL" id="EEH60228.1"/>
    </source>
</evidence>
<dbReference type="KEGG" id="mpp:MICPUCDRAFT_50243"/>
<dbReference type="AlphaFoldDB" id="C1MHL5"/>
<keyword evidence="3" id="KW-1185">Reference proteome</keyword>
<dbReference type="InterPro" id="IPR039057">
    <property type="entry name" value="Spo22/ZIP4"/>
</dbReference>
<evidence type="ECO:0000256" key="1">
    <source>
        <dbReference type="SAM" id="MobiDB-lite"/>
    </source>
</evidence>
<evidence type="ECO:0000313" key="3">
    <source>
        <dbReference type="Proteomes" id="UP000001876"/>
    </source>
</evidence>
<feature type="compositionally biased region" description="Basic and acidic residues" evidence="1">
    <location>
        <begin position="86"/>
        <end position="95"/>
    </location>
</feature>
<dbReference type="PANTHER" id="PTHR40375:SF2">
    <property type="entry name" value="SPORULATION-SPECIFIC PROTEIN 22"/>
    <property type="match status" value="1"/>
</dbReference>
<dbReference type="GO" id="GO:0090173">
    <property type="term" value="P:regulation of synaptonemal complex assembly"/>
    <property type="evidence" value="ECO:0007669"/>
    <property type="project" value="InterPro"/>
</dbReference>
<sequence length="1155" mass="125073">MRRVRLGGPGTFAAAASSLFHVPKRDAAEKKDDVLKGRGRAPSPPSEGIEFEGDPVIMADTTHARRSEDSALKDDPLEGRGGPIDAAEKKDDVLRGRGRAPSPPSEGIVFEEDPVIMPAIDTTHARRNEGNEDSALKDDPLQGRGGAEGAVIDAVGTIKRVCASLDSGHLALADADAQLAAPAALLAAATFQHQHELEAVYDVARVLWNICVSRTNELLTDITSEPTCRLSEKKAAASQLMNLREHACQLLEASLRGEPLIQPRDANVALSFLSKTAILIHEDGDFARAETVFERAVCYMNILQSAIANEASMDDLDVNKTIAMMFDTQVSRASNAITLGEIEKGLLMLTTAASLAATNSADDKLRTALLCKLVRVRLHIGKLLLNHVNASGDLLGTARSAAAVLEGAYDILTTHPQLLPSWMSHDEATGDPDGMDLDHEVSDDYDSLHVDVLRFAACANVYAENYAAGIRGVELLRKGLEKKKSLMTPQLDFTLSYIMYLAKVSTDAVTEACDCLKMMIENPEAKFETCLTAMNSLVRRAPDTVCVDVAHQFLRIVSDSHPERTIARGGSIKMLETFLDASKNADTAVDTALILLSDGVVDKLLREDADKSKLQVYNLLFTHAAAAFQCERWIVADKLFQCSLDFQARAKSKSSPDESDPGRAKLLRCQARCKIESGLAFDALEVIETVEALEASSPSPSTLLVKLKALMHTNGHDSTLIHTLLNQLASFRDTDILIIAAQEAEAVSNHDIAARAFFQLLGHVTDRKEDSRKLENFEMLLFRLGLFHTMAANESTKHDGGEESHAVTVGKIFQKLLDFLKRNKSVPVTKEDGEYFSGVAWNVGLLAAKQNEFTPAAVCFSACARLISSFECPDDLKKDANDAFSYQVRKCMAMLLTGASLIEICKTQTRPGNATADATELNTQNLRVQAGGALAKHAQLVDALVSEANLNEDEKGLLLGLASRGLVLKHLLSAISGSGSEEQLKLMQSDGLTPSNIITMSDNSAKYGNPEAAARGYDHGLTKMLAVGQKADAGVIASVIRHRIEIEEKRTVVTTGAGTGAHERILELFDNAATHVSLLAGEYPADEAAWLVCTSYNRGVAHHRMRRYHEAMSMFQASSRLLPQACRADPTLSRMKGRVEEAVKTCANTGYIAVA</sequence>
<dbReference type="RefSeq" id="XP_003054976.1">
    <property type="nucleotide sequence ID" value="XM_003054930.1"/>
</dbReference>
<reference evidence="2 3" key="1">
    <citation type="journal article" date="2009" name="Science">
        <title>Green evolution and dynamic adaptations revealed by genomes of the marine picoeukaryotes Micromonas.</title>
        <authorList>
            <person name="Worden A.Z."/>
            <person name="Lee J.H."/>
            <person name="Mock T."/>
            <person name="Rouze P."/>
            <person name="Simmons M.P."/>
            <person name="Aerts A.L."/>
            <person name="Allen A.E."/>
            <person name="Cuvelier M.L."/>
            <person name="Derelle E."/>
            <person name="Everett M.V."/>
            <person name="Foulon E."/>
            <person name="Grimwood J."/>
            <person name="Gundlach H."/>
            <person name="Henrissat B."/>
            <person name="Napoli C."/>
            <person name="McDonald S.M."/>
            <person name="Parker M.S."/>
            <person name="Rombauts S."/>
            <person name="Salamov A."/>
            <person name="Von Dassow P."/>
            <person name="Badger J.H."/>
            <person name="Coutinho P.M."/>
            <person name="Demir E."/>
            <person name="Dubchak I."/>
            <person name="Gentemann C."/>
            <person name="Eikrem W."/>
            <person name="Gready J.E."/>
            <person name="John U."/>
            <person name="Lanier W."/>
            <person name="Lindquist E.A."/>
            <person name="Lucas S."/>
            <person name="Mayer K.F."/>
            <person name="Moreau H."/>
            <person name="Not F."/>
            <person name="Otillar R."/>
            <person name="Panaud O."/>
            <person name="Pangilinan J."/>
            <person name="Paulsen I."/>
            <person name="Piegu B."/>
            <person name="Poliakov A."/>
            <person name="Robbens S."/>
            <person name="Schmutz J."/>
            <person name="Toulza E."/>
            <person name="Wyss T."/>
            <person name="Zelensky A."/>
            <person name="Zhou K."/>
            <person name="Armbrust E.V."/>
            <person name="Bhattacharya D."/>
            <person name="Goodenough U.W."/>
            <person name="Van de Peer Y."/>
            <person name="Grigoriev I.V."/>
        </authorList>
    </citation>
    <scope>NUCLEOTIDE SEQUENCE [LARGE SCALE GENOMIC DNA]</scope>
    <source>
        <strain evidence="2 3">CCMP1545</strain>
    </source>
</reference>
<dbReference type="STRING" id="564608.C1MHL5"/>
<dbReference type="OMA" id="NEHPSMG"/>
<feature type="compositionally biased region" description="Basic and acidic residues" evidence="1">
    <location>
        <begin position="62"/>
        <end position="78"/>
    </location>
</feature>
<accession>C1MHL5</accession>
<name>C1MHL5_MICPC</name>
<organism evidence="3">
    <name type="scientific">Micromonas pusilla (strain CCMP1545)</name>
    <name type="common">Picoplanktonic green alga</name>
    <dbReference type="NCBI Taxonomy" id="564608"/>
    <lineage>
        <taxon>Eukaryota</taxon>
        <taxon>Viridiplantae</taxon>
        <taxon>Chlorophyta</taxon>
        <taxon>Mamiellophyceae</taxon>
        <taxon>Mamiellales</taxon>
        <taxon>Mamiellaceae</taxon>
        <taxon>Micromonas</taxon>
    </lineage>
</organism>
<protein>
    <submittedName>
        <fullName evidence="2">Predicted protein</fullName>
    </submittedName>
</protein>
<gene>
    <name evidence="2" type="ORF">MICPUCDRAFT_50243</name>
</gene>
<dbReference type="EMBL" id="GG663735">
    <property type="protein sequence ID" value="EEH60228.1"/>
    <property type="molecule type" value="Genomic_DNA"/>
</dbReference>
<dbReference type="OrthoDB" id="65716at2759"/>
<feature type="compositionally biased region" description="Basic and acidic residues" evidence="1">
    <location>
        <begin position="23"/>
        <end position="36"/>
    </location>
</feature>
<dbReference type="PANTHER" id="PTHR40375">
    <property type="entry name" value="SPORULATION-SPECIFIC PROTEIN 22"/>
    <property type="match status" value="1"/>
</dbReference>
<proteinExistence type="predicted"/>
<dbReference type="Proteomes" id="UP000001876">
    <property type="component" value="Unassembled WGS sequence"/>
</dbReference>
<dbReference type="GeneID" id="9680631"/>
<feature type="region of interest" description="Disordered" evidence="1">
    <location>
        <begin position="23"/>
        <end position="110"/>
    </location>
</feature>